<protein>
    <submittedName>
        <fullName evidence="7">LOW QUALITY PROTEIN: maestro heat-like repeat family member 5</fullName>
    </submittedName>
</protein>
<dbReference type="Pfam" id="PF23227">
    <property type="entry name" value="HEAT_MROH2B_C"/>
    <property type="match status" value="1"/>
</dbReference>
<evidence type="ECO:0000313" key="7">
    <source>
        <dbReference type="RefSeq" id="XP_022358141.1"/>
    </source>
</evidence>
<dbReference type="SUPFAM" id="SSF48371">
    <property type="entry name" value="ARM repeat"/>
    <property type="match status" value="1"/>
</dbReference>
<dbReference type="RefSeq" id="XP_022358141.1">
    <property type="nucleotide sequence ID" value="XM_022502433.1"/>
</dbReference>
<reference evidence="7" key="1">
    <citation type="submission" date="2025-08" db="UniProtKB">
        <authorList>
            <consortium name="RefSeq"/>
        </authorList>
    </citation>
    <scope>IDENTIFICATION</scope>
    <source>
        <tissue evidence="7">Blood</tissue>
    </source>
</reference>
<evidence type="ECO:0000259" key="4">
    <source>
        <dbReference type="Pfam" id="PF23210"/>
    </source>
</evidence>
<sequence>MPWFAQRGCVLPSPTPYPMSRHRLLQGLTLPVFSGSLDLRPGQSAPCSPPRPALELAQPPQDPRSDWSYPPSPPQDVCSQEVPLSMVAAPSDDPHCPQWRSSCLLPTEEQEQDNGQPGRAILEEPLKDRLLQEEALIDKIRTMSVLEKNVVLDTIHLCIKEQTQVTTILGDSDGFGVQLPGVGRWGPSPVFYLQLIWKEAADTGVQELLAPLNLELKQPLEKTFLFHVFGLILRETTDQELVRRHLADLLELSHQSSSQREGIAATIGIASSSHLQAVWALLEHLGRTRFLRTAFTSPECPQPDPDRHWRWVSSTCLLCYGQMALHAREQILPWVDNIISRMVYYFSCSCYDNILKTSFLSAAIMLTKALRQEDGTQSHKFTQIPDLIQCLLRILQKEPNFLATLFRQKVILVIVKLSSLRPSLKPMVKSQILQTCLQTLFVLPPGEKLKSCLPLLDLAPDVMALYKKSMQALDLLLQSFLSENKSMDEMGFLLQHMEPWLQSDKSHERKRAAQTTFLLLQYTVDYVTLTEEATPSLLGHQLGLLVLLWRDKDLVTRSHSRQSVYLLLQLLIQQKGSTEQFILLNKMKNFEAKARRQSEMKCYNVVKALNKSLTVAQHTQLILTLLERLGSRSQPQCDLASQLLLLLLEDRGVKTEQVAEILQGLFQELSSVVFKGVLQTMMKVVTVLGTQYTQETVEVILSLCHPSERQVLPLWKALAGSPRLARRVLTLLYAKLKLRPAGELLRLSQPAELISLLALGTIYELLYTREYKATMRWAFAGILVGLLTQLRYLFELGAEDAISDYEEDVLEVQPLSPCRTCLEALKGLFWTTSYWEVFAHLKLLRGWELFEHLETYTEGVTLLARAMAHYDCEVKAVLGQAVISLKSSEERDNIVAILLITEFLNSQELTQYVSRRTMDSVLSLGLNHPNQLVRAMSLKGLSSTLMHPKKVVLLRGRLAGLLDRFGKPEPKDLMGLMEILGDILHHLGTQGVGAASLKMAQHLLPLFEDEQAPVRGGAISLFGDVLHSGGRKYRPELKTFAFQTLVPLLFHLADPCPDVAMNTKLTFLRCAILLKWEFRKELFGKLAWGHGLGAENDIFIYMVESNFGSYPQFLMQALHYLASPHGNLRRTAMKFIGGLLHDYFTDLCFSLKKGHLNVLRKREPRGPRTWHLFVSRLLRRALNQPVPMQLSAGPGIPQTAQPGKRGGIPEKGQLEDVATCSRASETVLEVLRKEADE</sequence>
<dbReference type="InterPro" id="IPR016024">
    <property type="entry name" value="ARM-type_fold"/>
</dbReference>
<dbReference type="KEGG" id="elk:111146751"/>
<dbReference type="GeneID" id="111146751"/>
<dbReference type="Pfam" id="PF21047">
    <property type="entry name" value="HEAT_Maestro"/>
    <property type="match status" value="1"/>
</dbReference>
<feature type="region of interest" description="Disordered" evidence="2">
    <location>
        <begin position="40"/>
        <end position="79"/>
    </location>
</feature>
<organism evidence="6 7">
    <name type="scientific">Enhydra lutris kenyoni</name>
    <name type="common">northern sea otter</name>
    <dbReference type="NCBI Taxonomy" id="391180"/>
    <lineage>
        <taxon>Eukaryota</taxon>
        <taxon>Metazoa</taxon>
        <taxon>Chordata</taxon>
        <taxon>Craniata</taxon>
        <taxon>Vertebrata</taxon>
        <taxon>Euteleostomi</taxon>
        <taxon>Mammalia</taxon>
        <taxon>Eutheria</taxon>
        <taxon>Laurasiatheria</taxon>
        <taxon>Carnivora</taxon>
        <taxon>Caniformia</taxon>
        <taxon>Musteloidea</taxon>
        <taxon>Mustelidae</taxon>
        <taxon>Lutrinae</taxon>
        <taxon>Enhydra</taxon>
    </lineage>
</organism>
<dbReference type="AlphaFoldDB" id="A0A2Y9JC27"/>
<feature type="domain" description="Maestro/Maestro-like HEAT-repeats" evidence="5">
    <location>
        <begin position="921"/>
        <end position="1142"/>
    </location>
</feature>
<evidence type="ECO:0000256" key="1">
    <source>
        <dbReference type="ARBA" id="ARBA00022737"/>
    </source>
</evidence>
<dbReference type="InterPro" id="IPR055408">
    <property type="entry name" value="HEAT_MROH2B-like"/>
</dbReference>
<evidence type="ECO:0000259" key="5">
    <source>
        <dbReference type="Pfam" id="PF23227"/>
    </source>
</evidence>
<evidence type="ECO:0000256" key="2">
    <source>
        <dbReference type="SAM" id="MobiDB-lite"/>
    </source>
</evidence>
<dbReference type="InterPro" id="IPR048465">
    <property type="entry name" value="Maestro-like_HEAT"/>
</dbReference>
<dbReference type="PANTHER" id="PTHR23120">
    <property type="entry name" value="MAESTRO-RELATED HEAT DOMAIN-CONTAINING"/>
    <property type="match status" value="1"/>
</dbReference>
<evidence type="ECO:0000313" key="6">
    <source>
        <dbReference type="Proteomes" id="UP000248482"/>
    </source>
</evidence>
<name>A0A2Y9JC27_ENHLU</name>
<dbReference type="InterPro" id="IPR055406">
    <property type="entry name" value="HEAT_Maestro"/>
</dbReference>
<proteinExistence type="predicted"/>
<keyword evidence="1" id="KW-0677">Repeat</keyword>
<accession>A0A2Y9JC27</accession>
<dbReference type="Pfam" id="PF23210">
    <property type="entry name" value="HEAT_Maestro_2"/>
    <property type="match status" value="1"/>
</dbReference>
<feature type="domain" description="MROH2B-like HEAT-repeats" evidence="4">
    <location>
        <begin position="217"/>
        <end position="482"/>
    </location>
</feature>
<dbReference type="Proteomes" id="UP000248482">
    <property type="component" value="Unplaced"/>
</dbReference>
<keyword evidence="6" id="KW-1185">Reference proteome</keyword>
<evidence type="ECO:0000259" key="3">
    <source>
        <dbReference type="Pfam" id="PF21047"/>
    </source>
</evidence>
<feature type="region of interest" description="Disordered" evidence="2">
    <location>
        <begin position="1189"/>
        <end position="1219"/>
    </location>
</feature>
<dbReference type="PANTHER" id="PTHR23120:SF3">
    <property type="entry name" value="MAESTRO HEAT-LIKE REPEAT FAMILY MEMBER 4"/>
    <property type="match status" value="1"/>
</dbReference>
<dbReference type="STRING" id="391180.A0A2Y9JC27"/>
<dbReference type="InterPro" id="IPR045206">
    <property type="entry name" value="Maestro_heat-like_prot"/>
</dbReference>
<feature type="domain" description="Maestro-like HEAT-repeats" evidence="3">
    <location>
        <begin position="507"/>
        <end position="729"/>
    </location>
</feature>
<dbReference type="OrthoDB" id="9448547at2759"/>
<dbReference type="GO" id="GO:0005794">
    <property type="term" value="C:Golgi apparatus"/>
    <property type="evidence" value="ECO:0007669"/>
    <property type="project" value="TreeGrafter"/>
</dbReference>
<gene>
    <name evidence="7" type="primary">LOC111146751</name>
</gene>